<dbReference type="InterPro" id="IPR011990">
    <property type="entry name" value="TPR-like_helical_dom_sf"/>
</dbReference>
<comment type="caution">
    <text evidence="1">The sequence shown here is derived from an EMBL/GenBank/DDBJ whole genome shotgun (WGS) entry which is preliminary data.</text>
</comment>
<gene>
    <name evidence="1" type="ORF">AB1Y20_011371</name>
</gene>
<dbReference type="Proteomes" id="UP001515480">
    <property type="component" value="Unassembled WGS sequence"/>
</dbReference>
<proteinExistence type="predicted"/>
<name>A0AB34IPI5_PRYPA</name>
<organism evidence="1 2">
    <name type="scientific">Prymnesium parvum</name>
    <name type="common">Toxic golden alga</name>
    <dbReference type="NCBI Taxonomy" id="97485"/>
    <lineage>
        <taxon>Eukaryota</taxon>
        <taxon>Haptista</taxon>
        <taxon>Haptophyta</taxon>
        <taxon>Prymnesiophyceae</taxon>
        <taxon>Prymnesiales</taxon>
        <taxon>Prymnesiaceae</taxon>
        <taxon>Prymnesium</taxon>
    </lineage>
</organism>
<dbReference type="AlphaFoldDB" id="A0AB34IPI5"/>
<accession>A0AB34IPI5</accession>
<dbReference type="Gene3D" id="1.25.40.10">
    <property type="entry name" value="Tetratricopeptide repeat domain"/>
    <property type="match status" value="1"/>
</dbReference>
<dbReference type="EMBL" id="JBGBPQ010000022">
    <property type="protein sequence ID" value="KAL1503319.1"/>
    <property type="molecule type" value="Genomic_DNA"/>
</dbReference>
<sequence>MAPSTRRQRLTHGEAERSRQSTLVENVFMSTDIVRILLPSLSFPSFVALRGTARDIRKTVQEACVELMHILQRAAELYVSPNFADALALVERHQPHLCWLLQTPALAVVAPDSYDEIIASAYHLLQAHLTRLQKLAVSVVLRRAASCTRNAKSKFILLHLGVRLGMFTESTQQLRLLHEAAMQAVDGIRRHYGEGAEESPAIAAAHYTLAGFYTYHHRRKSELGDALEKAQRHLQQALNIQTRHLGSLHVSTLCSQLVKAQVMLMQDNALGCGKLLQRQLQFCERSLGSQHPLAAKMLAVMARLQLKLGKEEECELLQQRVLQMRQAALGLHHEDTHRSAMDVYSRRRQVVVRAPNNQAYEAMAQAMATCFEMLQRASLEEGGTQGFCLSKSLQGMADHVFKDLLVLAKRGTWSRERTLPMLEEAAKTVERLPCMPPDHFSAELEQAALVANAAGALIFNSIGGNPVIMQTSAVQEWRNQHTPYRCAEKLRNLIEELKESSTWPPSLGS</sequence>
<protein>
    <submittedName>
        <fullName evidence="1">Uncharacterized protein</fullName>
    </submittedName>
</protein>
<evidence type="ECO:0000313" key="1">
    <source>
        <dbReference type="EMBL" id="KAL1503319.1"/>
    </source>
</evidence>
<reference evidence="1 2" key="1">
    <citation type="journal article" date="2024" name="Science">
        <title>Giant polyketide synthase enzymes in the biosynthesis of giant marine polyether toxins.</title>
        <authorList>
            <person name="Fallon T.R."/>
            <person name="Shende V.V."/>
            <person name="Wierzbicki I.H."/>
            <person name="Pendleton A.L."/>
            <person name="Watervoot N.F."/>
            <person name="Auber R.P."/>
            <person name="Gonzalez D.J."/>
            <person name="Wisecaver J.H."/>
            <person name="Moore B.S."/>
        </authorList>
    </citation>
    <scope>NUCLEOTIDE SEQUENCE [LARGE SCALE GENOMIC DNA]</scope>
    <source>
        <strain evidence="1 2">12B1</strain>
    </source>
</reference>
<evidence type="ECO:0000313" key="2">
    <source>
        <dbReference type="Proteomes" id="UP001515480"/>
    </source>
</evidence>
<keyword evidence="2" id="KW-1185">Reference proteome</keyword>